<proteinExistence type="predicted"/>
<evidence type="ECO:0000313" key="1">
    <source>
        <dbReference type="EMBL" id="NMM40357.1"/>
    </source>
</evidence>
<dbReference type="AlphaFoldDB" id="A0A7Y0HBZ2"/>
<dbReference type="RefSeq" id="WP_169019417.1">
    <property type="nucleotide sequence ID" value="NZ_JABBMT010000006.1"/>
</dbReference>
<dbReference type="Gene3D" id="3.40.50.720">
    <property type="entry name" value="NAD(P)-binding Rossmann-like Domain"/>
    <property type="match status" value="1"/>
</dbReference>
<dbReference type="InterPro" id="IPR036291">
    <property type="entry name" value="NAD(P)-bd_dom_sf"/>
</dbReference>
<name>A0A7Y0HBZ2_9GAMM</name>
<gene>
    <name evidence="1" type="ORF">HHO47_05720</name>
</gene>
<organism evidence="1 2">
    <name type="scientific">Pseudoalteromonas arctica</name>
    <dbReference type="NCBI Taxonomy" id="394751"/>
    <lineage>
        <taxon>Bacteria</taxon>
        <taxon>Pseudomonadati</taxon>
        <taxon>Pseudomonadota</taxon>
        <taxon>Gammaproteobacteria</taxon>
        <taxon>Alteromonadales</taxon>
        <taxon>Pseudoalteromonadaceae</taxon>
        <taxon>Pseudoalteromonas</taxon>
    </lineage>
</organism>
<keyword evidence="2" id="KW-1185">Reference proteome</keyword>
<reference evidence="1" key="1">
    <citation type="submission" date="2020-04" db="EMBL/GenBank/DDBJ databases">
        <title>Genome Sequencing for Pseudoaltermonas arctica.</title>
        <authorList>
            <person name="Elkins N.S."/>
        </authorList>
    </citation>
    <scope>NUCLEOTIDE SEQUENCE [LARGE SCALE GENOMIC DNA]</scope>
    <source>
        <strain evidence="1">NEC-BIFX-2020_0012</strain>
    </source>
</reference>
<protein>
    <submittedName>
        <fullName evidence="1">NADP-binding protein</fullName>
    </submittedName>
</protein>
<dbReference type="SUPFAM" id="SSF51735">
    <property type="entry name" value="NAD(P)-binding Rossmann-fold domains"/>
    <property type="match status" value="1"/>
</dbReference>
<dbReference type="EMBL" id="JABBMT010000006">
    <property type="protein sequence ID" value="NMM40357.1"/>
    <property type="molecule type" value="Genomic_DNA"/>
</dbReference>
<evidence type="ECO:0000313" key="2">
    <source>
        <dbReference type="Proteomes" id="UP000570493"/>
    </source>
</evidence>
<comment type="caution">
    <text evidence="1">The sequence shown here is derived from an EMBL/GenBank/DDBJ whole genome shotgun (WGS) entry which is preliminary data.</text>
</comment>
<accession>A0A7Y0HBZ2</accession>
<dbReference type="Proteomes" id="UP000570493">
    <property type="component" value="Unassembled WGS sequence"/>
</dbReference>
<sequence length="257" mass="28494">MAGTNKNQLIVLGAGWLGQPLCLQQLAKGWDVQGTHRSAEHQHAFQRQLVFADEQLVHQLDLHNAWWVCAIPPRSRHADSHYLATLKLAIELAGIMNAKGFLLCSSTAVYDQDNLTYTEQSEIKASTARQQPLVDAEQLVLNAGGKVLRLGGLIGPEREPGRFVAGKELQSSRMQTVNMVQQQDVINAIVTVLDNWQVAAPIYNIVNPAHPSKADYYQQKCQQYGTTPPTFTRDESAERIIDGSAIESLGFNYQFAI</sequence>